<sequence>MVGFDGWIGSTDERGEIRFNGLPGRKSFVAGLLDGRTPPPWSTTGPMPAGDALRGRFALVPAAEVAVIPGREATLVLRARPIGYVRGTLNLADGRQAADYEVVPWYDMRVLQPSWRYDPATGDFLAGPFPSGPATLQFSEKMPDGTQRNCGRQVVEIIAAEVAHVELKPGESAWLPGPGSPLGDSRGQGLPIRSVIQVESNPRLSTNPVELGSPKQTDPEKCHT</sequence>
<reference evidence="2" key="1">
    <citation type="submission" date="2024-05" db="EMBL/GenBank/DDBJ databases">
        <title>Planctomycetes of the genus Singulisphaera possess chitinolytic capabilities.</title>
        <authorList>
            <person name="Ivanova A."/>
        </authorList>
    </citation>
    <scope>NUCLEOTIDE SEQUENCE</scope>
    <source>
        <strain evidence="2">Ch08T</strain>
    </source>
</reference>
<feature type="compositionally biased region" description="Polar residues" evidence="1">
    <location>
        <begin position="197"/>
        <end position="208"/>
    </location>
</feature>
<evidence type="ECO:0000313" key="2">
    <source>
        <dbReference type="EMBL" id="XBH08066.1"/>
    </source>
</evidence>
<gene>
    <name evidence="2" type="ORF">V5E97_19120</name>
</gene>
<accession>A0AAU7CSF3</accession>
<dbReference type="EMBL" id="CP155447">
    <property type="protein sequence ID" value="XBH08066.1"/>
    <property type="molecule type" value="Genomic_DNA"/>
</dbReference>
<organism evidence="2">
    <name type="scientific">Singulisphaera sp. Ch08</name>
    <dbReference type="NCBI Taxonomy" id="3120278"/>
    <lineage>
        <taxon>Bacteria</taxon>
        <taxon>Pseudomonadati</taxon>
        <taxon>Planctomycetota</taxon>
        <taxon>Planctomycetia</taxon>
        <taxon>Isosphaerales</taxon>
        <taxon>Isosphaeraceae</taxon>
        <taxon>Singulisphaera</taxon>
    </lineage>
</organism>
<dbReference type="RefSeq" id="WP_406700904.1">
    <property type="nucleotide sequence ID" value="NZ_CP155447.1"/>
</dbReference>
<dbReference type="AlphaFoldDB" id="A0AAU7CSF3"/>
<feature type="region of interest" description="Disordered" evidence="1">
    <location>
        <begin position="170"/>
        <end position="189"/>
    </location>
</feature>
<proteinExistence type="predicted"/>
<evidence type="ECO:0000256" key="1">
    <source>
        <dbReference type="SAM" id="MobiDB-lite"/>
    </source>
</evidence>
<protein>
    <submittedName>
        <fullName evidence="2">Uncharacterized protein</fullName>
    </submittedName>
</protein>
<feature type="region of interest" description="Disordered" evidence="1">
    <location>
        <begin position="197"/>
        <end position="224"/>
    </location>
</feature>
<name>A0AAU7CSF3_9BACT</name>